<dbReference type="EMBL" id="MKIO01000040">
    <property type="protein sequence ID" value="OLP53311.1"/>
    <property type="molecule type" value="Genomic_DNA"/>
</dbReference>
<organism evidence="2 3">
    <name type="scientific">Xaviernesmea rhizosphaerae</name>
    <dbReference type="NCBI Taxonomy" id="1672749"/>
    <lineage>
        <taxon>Bacteria</taxon>
        <taxon>Pseudomonadati</taxon>
        <taxon>Pseudomonadota</taxon>
        <taxon>Alphaproteobacteria</taxon>
        <taxon>Hyphomicrobiales</taxon>
        <taxon>Rhizobiaceae</taxon>
        <taxon>Rhizobium/Agrobacterium group</taxon>
        <taxon>Xaviernesmea</taxon>
    </lineage>
</organism>
<dbReference type="AlphaFoldDB" id="A0A1Q9AEJ6"/>
<name>A0A1Q9AEJ6_9HYPH</name>
<dbReference type="RefSeq" id="WP_075636535.1">
    <property type="nucleotide sequence ID" value="NZ_MKIO01000040.1"/>
</dbReference>
<dbReference type="STRING" id="1672749.BJF92_00655"/>
<accession>A0A1Q9AEJ6</accession>
<protein>
    <submittedName>
        <fullName evidence="2">Uncharacterized protein</fullName>
    </submittedName>
</protein>
<feature type="compositionally biased region" description="Basic and acidic residues" evidence="1">
    <location>
        <begin position="22"/>
        <end position="33"/>
    </location>
</feature>
<sequence>MAKKRKSKGKNISLGVTDDEIDRGTGETRRRLTPDPLMSDSLHAHRIPAGMRIRTALEEGIGCKALDMVRIGMTSGASSGITQPTPLDRLLVERTWLDRWRNACDHKCLHHAFAEEFAIGHSLRQIAERHVLSRHKVSQLVYDGLDLYAELRGFLPKPNGSKASIRVLENPNFVAPPAADDHEPAPWKLPVKARLRNRNLTN</sequence>
<evidence type="ECO:0000313" key="2">
    <source>
        <dbReference type="EMBL" id="OLP53311.1"/>
    </source>
</evidence>
<proteinExistence type="predicted"/>
<feature type="region of interest" description="Disordered" evidence="1">
    <location>
        <begin position="1"/>
        <end position="41"/>
    </location>
</feature>
<gene>
    <name evidence="2" type="ORF">BJF92_00655</name>
</gene>
<reference evidence="2 3" key="1">
    <citation type="submission" date="2016-09" db="EMBL/GenBank/DDBJ databases">
        <title>Rhizobium sp. nov., a novel species isolated from the rice rhizosphere.</title>
        <authorList>
            <person name="Zhao J."/>
            <person name="Zhang X."/>
        </authorList>
    </citation>
    <scope>NUCLEOTIDE SEQUENCE [LARGE SCALE GENOMIC DNA]</scope>
    <source>
        <strain evidence="2 3">MH17</strain>
    </source>
</reference>
<dbReference type="Proteomes" id="UP000186143">
    <property type="component" value="Unassembled WGS sequence"/>
</dbReference>
<evidence type="ECO:0000256" key="1">
    <source>
        <dbReference type="SAM" id="MobiDB-lite"/>
    </source>
</evidence>
<evidence type="ECO:0000313" key="3">
    <source>
        <dbReference type="Proteomes" id="UP000186143"/>
    </source>
</evidence>
<comment type="caution">
    <text evidence="2">The sequence shown here is derived from an EMBL/GenBank/DDBJ whole genome shotgun (WGS) entry which is preliminary data.</text>
</comment>